<dbReference type="NCBIfam" id="TIGR01549">
    <property type="entry name" value="HAD-SF-IA-v1"/>
    <property type="match status" value="1"/>
</dbReference>
<accession>A0ABP8GUH5</accession>
<keyword evidence="4" id="KW-0460">Magnesium</keyword>
<comment type="caution">
    <text evidence="6">The sequence shown here is derived from an EMBL/GenBank/DDBJ whole genome shotgun (WGS) entry which is preliminary data.</text>
</comment>
<comment type="cofactor">
    <cofactor evidence="1">
        <name>Mg(2+)</name>
        <dbReference type="ChEBI" id="CHEBI:18420"/>
    </cofactor>
</comment>
<keyword evidence="7" id="KW-1185">Reference proteome</keyword>
<dbReference type="Proteomes" id="UP001501725">
    <property type="component" value="Unassembled WGS sequence"/>
</dbReference>
<evidence type="ECO:0000256" key="3">
    <source>
        <dbReference type="ARBA" id="ARBA00022723"/>
    </source>
</evidence>
<dbReference type="SUPFAM" id="SSF56784">
    <property type="entry name" value="HAD-like"/>
    <property type="match status" value="1"/>
</dbReference>
<dbReference type="PRINTS" id="PR00413">
    <property type="entry name" value="HADHALOGNASE"/>
</dbReference>
<comment type="similarity">
    <text evidence="2">Belongs to the HAD-like hydrolase superfamily. CbbY/CbbZ/Gph/YieH family.</text>
</comment>
<proteinExistence type="inferred from homology"/>
<dbReference type="SFLD" id="SFLDG01129">
    <property type="entry name" value="C1.5:_HAD__Beta-PGM__Phosphata"/>
    <property type="match status" value="1"/>
</dbReference>
<dbReference type="NCBIfam" id="TIGR01509">
    <property type="entry name" value="HAD-SF-IA-v3"/>
    <property type="match status" value="1"/>
</dbReference>
<dbReference type="EMBL" id="BAABGY010000007">
    <property type="protein sequence ID" value="GAA4330072.1"/>
    <property type="molecule type" value="Genomic_DNA"/>
</dbReference>
<keyword evidence="5" id="KW-0119">Carbohydrate metabolism</keyword>
<name>A0ABP8GUH5_9BACT</name>
<dbReference type="CDD" id="cd16423">
    <property type="entry name" value="HAD_BPGM-like"/>
    <property type="match status" value="1"/>
</dbReference>
<evidence type="ECO:0000256" key="1">
    <source>
        <dbReference type="ARBA" id="ARBA00001946"/>
    </source>
</evidence>
<dbReference type="InterPro" id="IPR023214">
    <property type="entry name" value="HAD_sf"/>
</dbReference>
<dbReference type="InterPro" id="IPR006439">
    <property type="entry name" value="HAD-SF_hydro_IA"/>
</dbReference>
<evidence type="ECO:0000313" key="6">
    <source>
        <dbReference type="EMBL" id="GAA4330072.1"/>
    </source>
</evidence>
<evidence type="ECO:0000256" key="4">
    <source>
        <dbReference type="ARBA" id="ARBA00022842"/>
    </source>
</evidence>
<dbReference type="InterPro" id="IPR051600">
    <property type="entry name" value="Beta-PGM-like"/>
</dbReference>
<dbReference type="SFLD" id="SFLDG01135">
    <property type="entry name" value="C1.5.6:_HAD__Beta-PGM__Phospha"/>
    <property type="match status" value="1"/>
</dbReference>
<dbReference type="InterPro" id="IPR036412">
    <property type="entry name" value="HAD-like_sf"/>
</dbReference>
<dbReference type="PANTHER" id="PTHR46193:SF18">
    <property type="entry name" value="HEXITOL PHOSPHATASE B"/>
    <property type="match status" value="1"/>
</dbReference>
<evidence type="ECO:0000256" key="5">
    <source>
        <dbReference type="ARBA" id="ARBA00023277"/>
    </source>
</evidence>
<evidence type="ECO:0000256" key="2">
    <source>
        <dbReference type="ARBA" id="ARBA00006171"/>
    </source>
</evidence>
<dbReference type="Pfam" id="PF00702">
    <property type="entry name" value="Hydrolase"/>
    <property type="match status" value="1"/>
</dbReference>
<organism evidence="6 7">
    <name type="scientific">Flaviaesturariibacter amylovorans</name>
    <dbReference type="NCBI Taxonomy" id="1084520"/>
    <lineage>
        <taxon>Bacteria</taxon>
        <taxon>Pseudomonadati</taxon>
        <taxon>Bacteroidota</taxon>
        <taxon>Chitinophagia</taxon>
        <taxon>Chitinophagales</taxon>
        <taxon>Chitinophagaceae</taxon>
        <taxon>Flaviaestuariibacter</taxon>
    </lineage>
</organism>
<gene>
    <name evidence="6" type="ORF">GCM10023184_21060</name>
</gene>
<sequence length="232" mass="25731">MPEPYLYAMTNRYRGVLFDMDGVLLHSEPLYWEMNRAFFRELGGEVTYDEYGAFIGISATTMWQTLKDRFGWAHAIDELKASERDRKHAALSAASLEPVAGVAPLIRKLRAQGYRLAIASSSLRRNIDLVLERLCLADAFEAIVSGEEVQHGKPAPDIFLEAARRLGLDPAECVVIEDSRNGVAAARAAGILCVGFQNPTSGPQDLSSADLRITDYHDPSLHQLLFRPEPDV</sequence>
<dbReference type="GO" id="GO:0016787">
    <property type="term" value="F:hydrolase activity"/>
    <property type="evidence" value="ECO:0007669"/>
    <property type="project" value="UniProtKB-KW"/>
</dbReference>
<reference evidence="7" key="1">
    <citation type="journal article" date="2019" name="Int. J. Syst. Evol. Microbiol.">
        <title>The Global Catalogue of Microorganisms (GCM) 10K type strain sequencing project: providing services to taxonomists for standard genome sequencing and annotation.</title>
        <authorList>
            <consortium name="The Broad Institute Genomics Platform"/>
            <consortium name="The Broad Institute Genome Sequencing Center for Infectious Disease"/>
            <person name="Wu L."/>
            <person name="Ma J."/>
        </authorList>
    </citation>
    <scope>NUCLEOTIDE SEQUENCE [LARGE SCALE GENOMIC DNA]</scope>
    <source>
        <strain evidence="7">JCM 17919</strain>
    </source>
</reference>
<dbReference type="Gene3D" id="3.40.50.1000">
    <property type="entry name" value="HAD superfamily/HAD-like"/>
    <property type="match status" value="1"/>
</dbReference>
<keyword evidence="3" id="KW-0479">Metal-binding</keyword>
<dbReference type="PANTHER" id="PTHR46193">
    <property type="entry name" value="6-PHOSPHOGLUCONATE PHOSPHATASE"/>
    <property type="match status" value="1"/>
</dbReference>
<evidence type="ECO:0000313" key="7">
    <source>
        <dbReference type="Proteomes" id="UP001501725"/>
    </source>
</evidence>
<dbReference type="InterPro" id="IPR023198">
    <property type="entry name" value="PGP-like_dom2"/>
</dbReference>
<dbReference type="SFLD" id="SFLDS00003">
    <property type="entry name" value="Haloacid_Dehalogenase"/>
    <property type="match status" value="1"/>
</dbReference>
<keyword evidence="6" id="KW-0378">Hydrolase</keyword>
<protein>
    <submittedName>
        <fullName evidence="6">HAD family hydrolase</fullName>
    </submittedName>
</protein>
<dbReference type="Gene3D" id="1.10.150.240">
    <property type="entry name" value="Putative phosphatase, domain 2"/>
    <property type="match status" value="1"/>
</dbReference>